<feature type="compositionally biased region" description="Polar residues" evidence="1">
    <location>
        <begin position="55"/>
        <end position="65"/>
    </location>
</feature>
<dbReference type="Proteomes" id="UP000003704">
    <property type="component" value="Unassembled WGS sequence"/>
</dbReference>
<evidence type="ECO:0000256" key="1">
    <source>
        <dbReference type="SAM" id="MobiDB-lite"/>
    </source>
</evidence>
<feature type="region of interest" description="Disordered" evidence="1">
    <location>
        <begin position="1"/>
        <end position="65"/>
    </location>
</feature>
<comment type="caution">
    <text evidence="2">The sequence shown here is derived from an EMBL/GenBank/DDBJ whole genome shotgun (WGS) entry which is preliminary data.</text>
</comment>
<dbReference type="AlphaFoldDB" id="I8T3Z5"/>
<evidence type="ECO:0000313" key="3">
    <source>
        <dbReference type="Proteomes" id="UP000003704"/>
    </source>
</evidence>
<reference evidence="2 3" key="1">
    <citation type="journal article" date="2012" name="J. Bacteriol.">
        <title>Genome Sequence of n-Alkane-Degrading Hydrocarboniphaga effusa Strain AP103T (ATCC BAA-332T).</title>
        <authorList>
            <person name="Chang H.K."/>
            <person name="Zylstra G.J."/>
            <person name="Chae J.C."/>
        </authorList>
    </citation>
    <scope>NUCLEOTIDE SEQUENCE [LARGE SCALE GENOMIC DNA]</scope>
    <source>
        <strain evidence="2 3">AP103</strain>
    </source>
</reference>
<dbReference type="STRING" id="1172194.WQQ_38350"/>
<protein>
    <submittedName>
        <fullName evidence="2">Uncharacterized protein</fullName>
    </submittedName>
</protein>
<name>I8T3Z5_9GAMM</name>
<gene>
    <name evidence="2" type="ORF">WQQ_38350</name>
</gene>
<organism evidence="2 3">
    <name type="scientific">Hydrocarboniphaga effusa AP103</name>
    <dbReference type="NCBI Taxonomy" id="1172194"/>
    <lineage>
        <taxon>Bacteria</taxon>
        <taxon>Pseudomonadati</taxon>
        <taxon>Pseudomonadota</taxon>
        <taxon>Gammaproteobacteria</taxon>
        <taxon>Nevskiales</taxon>
        <taxon>Nevskiaceae</taxon>
        <taxon>Hydrocarboniphaga</taxon>
    </lineage>
</organism>
<sequence length="65" mass="7129">MSLRFFLSPACGRESRRRRGVREQRSQTAGALPESAPSPGATRHPLPHAGEGIKSMQQQMSITKP</sequence>
<evidence type="ECO:0000313" key="2">
    <source>
        <dbReference type="EMBL" id="EIT68640.1"/>
    </source>
</evidence>
<dbReference type="EMBL" id="AKGD01000003">
    <property type="protein sequence ID" value="EIT68640.1"/>
    <property type="molecule type" value="Genomic_DNA"/>
</dbReference>
<proteinExistence type="predicted"/>
<accession>I8T3Z5</accession>
<keyword evidence="3" id="KW-1185">Reference proteome</keyword>